<gene>
    <name evidence="1" type="ORF">OBBRIDRAFT_795523</name>
</gene>
<name>A0A8E2DMK2_9APHY</name>
<evidence type="ECO:0000313" key="2">
    <source>
        <dbReference type="Proteomes" id="UP000250043"/>
    </source>
</evidence>
<organism evidence="1 2">
    <name type="scientific">Obba rivulosa</name>
    <dbReference type="NCBI Taxonomy" id="1052685"/>
    <lineage>
        <taxon>Eukaryota</taxon>
        <taxon>Fungi</taxon>
        <taxon>Dikarya</taxon>
        <taxon>Basidiomycota</taxon>
        <taxon>Agaricomycotina</taxon>
        <taxon>Agaricomycetes</taxon>
        <taxon>Polyporales</taxon>
        <taxon>Gelatoporiaceae</taxon>
        <taxon>Obba</taxon>
    </lineage>
</organism>
<protein>
    <recommendedName>
        <fullName evidence="3">F-box domain-containing protein</fullName>
    </recommendedName>
</protein>
<keyword evidence="2" id="KW-1185">Reference proteome</keyword>
<proteinExistence type="predicted"/>
<evidence type="ECO:0000313" key="1">
    <source>
        <dbReference type="EMBL" id="OCH88123.1"/>
    </source>
</evidence>
<dbReference type="OrthoDB" id="3222238at2759"/>
<dbReference type="EMBL" id="KV722461">
    <property type="protein sequence ID" value="OCH88123.1"/>
    <property type="molecule type" value="Genomic_DNA"/>
</dbReference>
<dbReference type="Proteomes" id="UP000250043">
    <property type="component" value="Unassembled WGS sequence"/>
</dbReference>
<reference evidence="1 2" key="1">
    <citation type="submission" date="2016-07" db="EMBL/GenBank/DDBJ databases">
        <title>Draft genome of the white-rot fungus Obba rivulosa 3A-2.</title>
        <authorList>
            <consortium name="DOE Joint Genome Institute"/>
            <person name="Miettinen O."/>
            <person name="Riley R."/>
            <person name="Acob R."/>
            <person name="Barry K."/>
            <person name="Cullen D."/>
            <person name="De Vries R."/>
            <person name="Hainaut M."/>
            <person name="Hatakka A."/>
            <person name="Henrissat B."/>
            <person name="Hilden K."/>
            <person name="Kuo R."/>
            <person name="Labutti K."/>
            <person name="Lipzen A."/>
            <person name="Makela M.R."/>
            <person name="Sandor L."/>
            <person name="Spatafora J.W."/>
            <person name="Grigoriev I.V."/>
            <person name="Hibbett D.S."/>
        </authorList>
    </citation>
    <scope>NUCLEOTIDE SEQUENCE [LARGE SCALE GENOMIC DNA]</scope>
    <source>
        <strain evidence="1 2">3A-2</strain>
    </source>
</reference>
<dbReference type="Gene3D" id="3.80.10.10">
    <property type="entry name" value="Ribonuclease Inhibitor"/>
    <property type="match status" value="1"/>
</dbReference>
<accession>A0A8E2DMK2</accession>
<dbReference type="SUPFAM" id="SSF52047">
    <property type="entry name" value="RNI-like"/>
    <property type="match status" value="1"/>
</dbReference>
<sequence>MPPHQALETYDILHRVCEYMSLPVDPTTLGKWSMEREEDGLKLSTLARSARVCKLWSEPALEILWATLEDPAPLLSPFPYFKLYTTRPKLDLDGTTGHFHPADLLRFRQYARLVRVLRVDQDIYHGQNILEMLTPLVHLHDGEPLFPRLKVLHWGPEISLASILSLLSMVPRTLHCLHIGPIHRERIHDTSGTRDSTPSETVLPLLFSVVPDLCRLKLRLYQGLQLGVQEQPHLFQHLRVLKVDGLEPFTPEQMRLLSQLTNLEELSLKTRDIAEAPHADCFTFPLLKILRIHACKFGHVHWMANSIASRSLHTLELRRHNDDWGARSYVNYVSTALQPFCARFGDTLRTVSVQFPSILDGCDPTVLGCIRPLLKLRDLEVVNFSTYYKKTGYSCDNDVKPVRFDGTDFLAMAAAWPKLMALVVDNECWW</sequence>
<dbReference type="InterPro" id="IPR032675">
    <property type="entry name" value="LRR_dom_sf"/>
</dbReference>
<evidence type="ECO:0008006" key="3">
    <source>
        <dbReference type="Google" id="ProtNLM"/>
    </source>
</evidence>
<dbReference type="AlphaFoldDB" id="A0A8E2DMK2"/>